<keyword evidence="2" id="KW-1185">Reference proteome</keyword>
<dbReference type="AlphaFoldDB" id="A0A8K0UJN3"/>
<protein>
    <recommendedName>
        <fullName evidence="3">F-box domain-containing protein</fullName>
    </recommendedName>
</protein>
<gene>
    <name evidence="1" type="ORF">BXZ70DRAFT_952099</name>
</gene>
<dbReference type="Proteomes" id="UP000813824">
    <property type="component" value="Unassembled WGS sequence"/>
</dbReference>
<dbReference type="OrthoDB" id="2745898at2759"/>
<accession>A0A8K0UJN3</accession>
<evidence type="ECO:0000313" key="2">
    <source>
        <dbReference type="Proteomes" id="UP000813824"/>
    </source>
</evidence>
<reference evidence="1" key="1">
    <citation type="journal article" date="2021" name="New Phytol.">
        <title>Evolutionary innovations through gain and loss of genes in the ectomycorrhizal Boletales.</title>
        <authorList>
            <person name="Wu G."/>
            <person name="Miyauchi S."/>
            <person name="Morin E."/>
            <person name="Kuo A."/>
            <person name="Drula E."/>
            <person name="Varga T."/>
            <person name="Kohler A."/>
            <person name="Feng B."/>
            <person name="Cao Y."/>
            <person name="Lipzen A."/>
            <person name="Daum C."/>
            <person name="Hundley H."/>
            <person name="Pangilinan J."/>
            <person name="Johnson J."/>
            <person name="Barry K."/>
            <person name="LaButti K."/>
            <person name="Ng V."/>
            <person name="Ahrendt S."/>
            <person name="Min B."/>
            <person name="Choi I.G."/>
            <person name="Park H."/>
            <person name="Plett J.M."/>
            <person name="Magnuson J."/>
            <person name="Spatafora J.W."/>
            <person name="Nagy L.G."/>
            <person name="Henrissat B."/>
            <person name="Grigoriev I.V."/>
            <person name="Yang Z.L."/>
            <person name="Xu J."/>
            <person name="Martin F.M."/>
        </authorList>
    </citation>
    <scope>NUCLEOTIDE SEQUENCE</scope>
    <source>
        <strain evidence="1">KKN 215</strain>
    </source>
</reference>
<organism evidence="1 2">
    <name type="scientific">Cristinia sonorae</name>
    <dbReference type="NCBI Taxonomy" id="1940300"/>
    <lineage>
        <taxon>Eukaryota</taxon>
        <taxon>Fungi</taxon>
        <taxon>Dikarya</taxon>
        <taxon>Basidiomycota</taxon>
        <taxon>Agaricomycotina</taxon>
        <taxon>Agaricomycetes</taxon>
        <taxon>Agaricomycetidae</taxon>
        <taxon>Agaricales</taxon>
        <taxon>Pleurotineae</taxon>
        <taxon>Stephanosporaceae</taxon>
        <taxon>Cristinia</taxon>
    </lineage>
</organism>
<dbReference type="EMBL" id="JAEVFJ010000034">
    <property type="protein sequence ID" value="KAH8091782.1"/>
    <property type="molecule type" value="Genomic_DNA"/>
</dbReference>
<comment type="caution">
    <text evidence="1">The sequence shown here is derived from an EMBL/GenBank/DDBJ whole genome shotgun (WGS) entry which is preliminary data.</text>
</comment>
<evidence type="ECO:0008006" key="3">
    <source>
        <dbReference type="Google" id="ProtNLM"/>
    </source>
</evidence>
<evidence type="ECO:0000313" key="1">
    <source>
        <dbReference type="EMBL" id="KAH8091782.1"/>
    </source>
</evidence>
<sequence length="297" mass="33745">MSSELATLVPVEIWEHIIDFVNTISTRRFDPVRCRTLASCCLTSRSWLPRSRLHLYHSVSLYLTPQYQNHSSFLRGLSLNPTNGPLVQWLMVKTEDPNVLESSAGSGLSLIALQLPHRLPNLQFLTLAGVDLINIHPTTYIGLSCFRSVRFLVLQASVWSRYDQIYRVIKAFSGLIEVIIDFPPSHIVQSPTPFVEWTPERRWHNRKITVPSLTLQIPDKYIAGMMHLFAPCTVLNIELRNLLPPEMLAVANYLRLCGKALRKLTLNFKSKAGPVAMHTMVHNVPSEFTVVSVNYQC</sequence>
<name>A0A8K0UJN3_9AGAR</name>
<proteinExistence type="predicted"/>